<feature type="compositionally biased region" description="Basic and acidic residues" evidence="1">
    <location>
        <begin position="25"/>
        <end position="44"/>
    </location>
</feature>
<name>A0ABM9VIT2_9HYPH</name>
<sequence>MITPLQQTAGIAVSDIMRSMVETIEERQREEQEKANGTQKDDAVKTQPQPDESQRVANEKISAYLFGIMKPDADPFASLVSRFSSALGITQEANESNTSFAQRLQDALTLTENFEKTDAQGKATKISLTSFGVSEAQVLNVLNNGVGAKTDPMAALAARIAAGAGLSGKEEDFGEQLSKAIMAARATLPRTVEDLEESTGLKELGVSAQQMIAAIANPYGDAARAVKDALNEQAQGTRFMTRETLKVIQRLEDVADPKSKEELQAERGKNRIGEINDAEVAAEREEDIQTRDAQGKLEDVQELQDVVKEHLDASADEKTDAAGEQGPVDISSEMALISVLAATPAAEPAPPENDNEAAGKDAPASPAEAEDDAEKLLDAQAVIEDARDTILPISIDDNGLYELLKKKAA</sequence>
<reference evidence="2 3" key="1">
    <citation type="submission" date="2016-01" db="EMBL/GenBank/DDBJ databases">
        <authorList>
            <person name="Regsiter A."/>
            <person name="william w."/>
        </authorList>
    </citation>
    <scope>NUCLEOTIDE SEQUENCE [LARGE SCALE GENOMIC DNA]</scope>
    <source>
        <strain evidence="2 3">CFBP 6927</strain>
    </source>
</reference>
<feature type="region of interest" description="Disordered" evidence="1">
    <location>
        <begin position="25"/>
        <end position="56"/>
    </location>
</feature>
<proteinExistence type="predicted"/>
<dbReference type="Proteomes" id="UP000191812">
    <property type="component" value="Unassembled WGS sequence"/>
</dbReference>
<dbReference type="EMBL" id="FBWH01000036">
    <property type="protein sequence ID" value="CUX46046.1"/>
    <property type="molecule type" value="Genomic_DNA"/>
</dbReference>
<gene>
    <name evidence="2" type="ORF">AGR13a_Lc100094</name>
</gene>
<protein>
    <submittedName>
        <fullName evidence="2">Uncharacterized protein</fullName>
    </submittedName>
</protein>
<organism evidence="2 3">
    <name type="scientific">Agrobacterium genomosp. 13 str. CFBP 6927</name>
    <dbReference type="NCBI Taxonomy" id="1183428"/>
    <lineage>
        <taxon>Bacteria</taxon>
        <taxon>Pseudomonadati</taxon>
        <taxon>Pseudomonadota</taxon>
        <taxon>Alphaproteobacteria</taxon>
        <taxon>Hyphomicrobiales</taxon>
        <taxon>Rhizobiaceae</taxon>
        <taxon>Rhizobium/Agrobacterium group</taxon>
        <taxon>Agrobacterium</taxon>
        <taxon>Agrobacterium tumefaciens complex</taxon>
    </lineage>
</organism>
<comment type="caution">
    <text evidence="2">The sequence shown here is derived from an EMBL/GenBank/DDBJ whole genome shotgun (WGS) entry which is preliminary data.</text>
</comment>
<accession>A0ABM9VIT2</accession>
<evidence type="ECO:0000313" key="2">
    <source>
        <dbReference type="EMBL" id="CUX46046.1"/>
    </source>
</evidence>
<feature type="region of interest" description="Disordered" evidence="1">
    <location>
        <begin position="341"/>
        <end position="375"/>
    </location>
</feature>
<evidence type="ECO:0000256" key="1">
    <source>
        <dbReference type="SAM" id="MobiDB-lite"/>
    </source>
</evidence>
<evidence type="ECO:0000313" key="3">
    <source>
        <dbReference type="Proteomes" id="UP000191812"/>
    </source>
</evidence>
<keyword evidence="3" id="KW-1185">Reference proteome</keyword>
<dbReference type="RefSeq" id="WP_080839008.1">
    <property type="nucleotide sequence ID" value="NZ_LT009757.1"/>
</dbReference>